<evidence type="ECO:0000256" key="4">
    <source>
        <dbReference type="ARBA" id="ARBA00022989"/>
    </source>
</evidence>
<dbReference type="PANTHER" id="PTHR31645:SF0">
    <property type="entry name" value="OLIGOPEPTIDE TRANSPORTER YGL114W-RELATED"/>
    <property type="match status" value="1"/>
</dbReference>
<evidence type="ECO:0000256" key="3">
    <source>
        <dbReference type="ARBA" id="ARBA00022692"/>
    </source>
</evidence>
<comment type="subcellular location">
    <subcellularLocation>
        <location evidence="1">Membrane</location>
        <topology evidence="1">Multi-pass membrane protein</topology>
    </subcellularLocation>
</comment>
<dbReference type="NCBIfam" id="TIGR00728">
    <property type="entry name" value="OPT_sfam"/>
    <property type="match status" value="1"/>
</dbReference>
<evidence type="ECO:0000313" key="7">
    <source>
        <dbReference type="Proteomes" id="UP000077603"/>
    </source>
</evidence>
<evidence type="ECO:0000313" key="6">
    <source>
        <dbReference type="EMBL" id="ANF55607.1"/>
    </source>
</evidence>
<name>A0A172Y8R5_9CAUL</name>
<accession>A0A172Y8R5</accession>
<dbReference type="GO" id="GO:0016020">
    <property type="term" value="C:membrane"/>
    <property type="evidence" value="ECO:0007669"/>
    <property type="project" value="UniProtKB-SubCell"/>
</dbReference>
<keyword evidence="7" id="KW-1185">Reference proteome</keyword>
<dbReference type="RefSeq" id="WP_025977998.1">
    <property type="nucleotide sequence ID" value="NZ_CP015614.1"/>
</dbReference>
<dbReference type="Pfam" id="PF03169">
    <property type="entry name" value="OPT"/>
    <property type="match status" value="1"/>
</dbReference>
<dbReference type="STRING" id="588932.DA69_13170"/>
<dbReference type="PANTHER" id="PTHR31645">
    <property type="entry name" value="OLIGOPEPTIDE TRANSPORTER YGL114W-RELATED"/>
    <property type="match status" value="1"/>
</dbReference>
<dbReference type="eggNOG" id="COG1297">
    <property type="taxonomic scope" value="Bacteria"/>
</dbReference>
<evidence type="ECO:0000256" key="2">
    <source>
        <dbReference type="ARBA" id="ARBA00022448"/>
    </source>
</evidence>
<keyword evidence="3" id="KW-0812">Transmembrane</keyword>
<keyword evidence="5" id="KW-0472">Membrane</keyword>
<keyword evidence="4" id="KW-1133">Transmembrane helix</keyword>
<dbReference type="EMBL" id="CP015614">
    <property type="protein sequence ID" value="ANF55607.1"/>
    <property type="molecule type" value="Genomic_DNA"/>
</dbReference>
<reference evidence="6 7" key="1">
    <citation type="journal article" date="2014" name="Genome Announc.">
        <title>Genome Sequence of a Promising Hydrogen-Producing Facultative Anaerobic Bacterium, Brevundimonas naejangsanensis Strain B1.</title>
        <authorList>
            <person name="Su H."/>
            <person name="Zhang T."/>
            <person name="Bao M."/>
            <person name="Jiang Y."/>
            <person name="Wang Y."/>
            <person name="Tan T."/>
        </authorList>
    </citation>
    <scope>NUCLEOTIDE SEQUENCE [LARGE SCALE GENOMIC DNA]</scope>
    <source>
        <strain evidence="6 7">B1</strain>
    </source>
</reference>
<dbReference type="InterPro" id="IPR004814">
    <property type="entry name" value="Oligopep_transpt"/>
</dbReference>
<sequence length="682" mass="69666">MTDTPAGTGKRIELTIRALILGCLLAAVFTAANTYLGLKVGLTFASAIPAAVISMALLRAFRGSTIWENMTVQTVASVGGAMSSIIFVLPGLVMIGWWMDFPFWESVMICILGGVLGVTFSIPLRRTLVVQGGLPYPEGVAAAEVLKVGSPGAEQTEEAVRENRSGLFVVIGGAIASAVFGFLAAARVFAAETAAFLRLPAALGGGATGVGFSMQFALLGAGHLIGLAVGLTQLFGLVLAWLIFVPILTSPEFAAWAAAHGLPSVAASVPADAGAEGLAMTVWAREVRFIGAGVIGVAALWTLAKLAKPLVAGLASAVSAQSRRAHGETLELTEQDIPIKIVGLLSVAALVGIAVLLAVVAQGTSLAGSAPLLVIGGLVYVVVIGFAVAAICGYMAGLIGSSNSPVSGVGILAIIIASLLMLGVLAVAGVPADPSVIAFALIVTAIVFAVAVIANDNLQDLKTGQLVEATPWRQQTALLVGVVAGALVIPFVLDMMNQAFGFEGGPPAIVQGSQTLAAPQATLISALAKGVISGDLRWDLIGIGAVVGVLVIILDVVLRRTTNDKIKLPPLAAGIGVYLPAAVTTMLVVGAVCGWLYDRAVKSTRYADVARRMGVLLASGLIVGESLFGVFTAAVIVSAKNEAPFALLPADSGWPAMWAGLIAFAGLTYALYAWVRRRAAKV</sequence>
<evidence type="ECO:0000256" key="1">
    <source>
        <dbReference type="ARBA" id="ARBA00004141"/>
    </source>
</evidence>
<dbReference type="NCBIfam" id="TIGR00733">
    <property type="entry name" value="OPT family oligopeptide transporter"/>
    <property type="match status" value="1"/>
</dbReference>
<proteinExistence type="predicted"/>
<gene>
    <name evidence="6" type="ORF">DA69_13170</name>
</gene>
<dbReference type="AlphaFoldDB" id="A0A172Y8R5"/>
<dbReference type="GO" id="GO:0035673">
    <property type="term" value="F:oligopeptide transmembrane transporter activity"/>
    <property type="evidence" value="ECO:0007669"/>
    <property type="project" value="InterPro"/>
</dbReference>
<keyword evidence="2" id="KW-0813">Transport</keyword>
<organism evidence="6 7">
    <name type="scientific">Brevundimonas naejangsanensis</name>
    <dbReference type="NCBI Taxonomy" id="588932"/>
    <lineage>
        <taxon>Bacteria</taxon>
        <taxon>Pseudomonadati</taxon>
        <taxon>Pseudomonadota</taxon>
        <taxon>Alphaproteobacteria</taxon>
        <taxon>Caulobacterales</taxon>
        <taxon>Caulobacteraceae</taxon>
        <taxon>Brevundimonas</taxon>
    </lineage>
</organism>
<evidence type="ECO:0000256" key="5">
    <source>
        <dbReference type="ARBA" id="ARBA00023136"/>
    </source>
</evidence>
<dbReference type="KEGG" id="bne:DA69_13170"/>
<dbReference type="InterPro" id="IPR045035">
    <property type="entry name" value="YSL-like"/>
</dbReference>
<dbReference type="OrthoDB" id="9809340at2"/>
<protein>
    <submittedName>
        <fullName evidence="6">Oligopeptide transporter, OPT family</fullName>
    </submittedName>
</protein>
<dbReference type="Proteomes" id="UP000077603">
    <property type="component" value="Chromosome"/>
</dbReference>
<dbReference type="InterPro" id="IPR004813">
    <property type="entry name" value="OPT"/>
</dbReference>